<reference evidence="1 2" key="1">
    <citation type="journal article" date="2014" name="Genome Announc.">
        <title>Draft genome sequence of Sclerotinia borealis, a psychrophilic plant pathogenic fungus.</title>
        <authorList>
            <person name="Mardanov A.V."/>
            <person name="Beletsky A.V."/>
            <person name="Kadnikov V.V."/>
            <person name="Ignatov A.N."/>
            <person name="Ravin N.V."/>
        </authorList>
    </citation>
    <scope>NUCLEOTIDE SEQUENCE [LARGE SCALE GENOMIC DNA]</scope>
    <source>
        <strain evidence="2">F-4157</strain>
    </source>
</reference>
<protein>
    <submittedName>
        <fullName evidence="1">Uncharacterized protein</fullName>
    </submittedName>
</protein>
<name>W9CU00_SCLBF</name>
<dbReference type="Proteomes" id="UP000019487">
    <property type="component" value="Unassembled WGS sequence"/>
</dbReference>
<sequence>MSQVYILHPTTDTKAAGSTVEAEDISDYIPYQPRRDAKDIPPFNAILWLSTFYGQQVPPLPVVHPKQELEELPDQSSQETMEEYQLFTPTVKNKKLDLFTQVGLTGFPLIEKTNFNIVRNYPADEQYNGPQNLIWTIGNSYYTAVAWCVYGNWELWPRVKAQHRTIVNRVLADKNHPRHELYTELNQTRKGENNLNLKERLGTPYCAIRHEDIQQITADLYGILLVIFTYQPAVHMKGSEADQAEQHFAPSIRGDFNRPHKFIRFSIGALPKKFEKYPDAKRIPIWQIYEPMFLNIPAPARHSDFKYIRPTFINTRASLPAEVKDEDSAIWDGLNHPWRRVFGDRVPIPNPLTHPPCWAKGIPVPSLADLAIALGCHIGNPDDKSTWITKLPQWIRK</sequence>
<keyword evidence="2" id="KW-1185">Reference proteome</keyword>
<gene>
    <name evidence="1" type="ORF">SBOR_1656</name>
</gene>
<organism evidence="1 2">
    <name type="scientific">Sclerotinia borealis (strain F-4128)</name>
    <dbReference type="NCBI Taxonomy" id="1432307"/>
    <lineage>
        <taxon>Eukaryota</taxon>
        <taxon>Fungi</taxon>
        <taxon>Dikarya</taxon>
        <taxon>Ascomycota</taxon>
        <taxon>Pezizomycotina</taxon>
        <taxon>Leotiomycetes</taxon>
        <taxon>Helotiales</taxon>
        <taxon>Sclerotiniaceae</taxon>
        <taxon>Sclerotinia</taxon>
    </lineage>
</organism>
<proteinExistence type="predicted"/>
<dbReference type="AlphaFoldDB" id="W9CU00"/>
<dbReference type="HOGENOM" id="CLU_058284_0_0_1"/>
<accession>W9CU00</accession>
<evidence type="ECO:0000313" key="2">
    <source>
        <dbReference type="Proteomes" id="UP000019487"/>
    </source>
</evidence>
<dbReference type="EMBL" id="AYSA01000058">
    <property type="protein sequence ID" value="ESZ97985.1"/>
    <property type="molecule type" value="Genomic_DNA"/>
</dbReference>
<comment type="caution">
    <text evidence="1">The sequence shown here is derived from an EMBL/GenBank/DDBJ whole genome shotgun (WGS) entry which is preliminary data.</text>
</comment>
<dbReference type="OrthoDB" id="3540583at2759"/>
<evidence type="ECO:0000313" key="1">
    <source>
        <dbReference type="EMBL" id="ESZ97985.1"/>
    </source>
</evidence>